<dbReference type="Proteomes" id="UP001589535">
    <property type="component" value="Unassembled WGS sequence"/>
</dbReference>
<dbReference type="Pfam" id="PF07690">
    <property type="entry name" value="MFS_1"/>
    <property type="match status" value="1"/>
</dbReference>
<dbReference type="PROSITE" id="PS50850">
    <property type="entry name" value="MFS"/>
    <property type="match status" value="1"/>
</dbReference>
<feature type="transmembrane region" description="Helical" evidence="7">
    <location>
        <begin position="216"/>
        <end position="237"/>
    </location>
</feature>
<dbReference type="PANTHER" id="PTHR42718:SF46">
    <property type="entry name" value="BLR6921 PROTEIN"/>
    <property type="match status" value="1"/>
</dbReference>
<keyword evidence="10" id="KW-1185">Reference proteome</keyword>
<evidence type="ECO:0000313" key="9">
    <source>
        <dbReference type="EMBL" id="MFB9691017.1"/>
    </source>
</evidence>
<comment type="caution">
    <text evidence="9">The sequence shown here is derived from an EMBL/GenBank/DDBJ whole genome shotgun (WGS) entry which is preliminary data.</text>
</comment>
<comment type="subcellular location">
    <subcellularLocation>
        <location evidence="1">Cell membrane</location>
        <topology evidence="1">Multi-pass membrane protein</topology>
    </subcellularLocation>
</comment>
<evidence type="ECO:0000259" key="8">
    <source>
        <dbReference type="PROSITE" id="PS50850"/>
    </source>
</evidence>
<evidence type="ECO:0000256" key="7">
    <source>
        <dbReference type="SAM" id="Phobius"/>
    </source>
</evidence>
<reference evidence="9 10" key="1">
    <citation type="submission" date="2024-09" db="EMBL/GenBank/DDBJ databases">
        <authorList>
            <person name="Sun Q."/>
            <person name="Mori K."/>
        </authorList>
    </citation>
    <scope>NUCLEOTIDE SEQUENCE [LARGE SCALE GENOMIC DNA]</scope>
    <source>
        <strain evidence="9 10">JCM 13852</strain>
    </source>
</reference>
<name>A0ABV5UHY6_9PSEU</name>
<dbReference type="PANTHER" id="PTHR42718">
    <property type="entry name" value="MAJOR FACILITATOR SUPERFAMILY MULTIDRUG TRANSPORTER MFSC"/>
    <property type="match status" value="1"/>
</dbReference>
<keyword evidence="5 7" id="KW-1133">Transmembrane helix</keyword>
<keyword evidence="2" id="KW-0813">Transport</keyword>
<feature type="transmembrane region" description="Helical" evidence="7">
    <location>
        <begin position="39"/>
        <end position="58"/>
    </location>
</feature>
<evidence type="ECO:0000313" key="10">
    <source>
        <dbReference type="Proteomes" id="UP001589535"/>
    </source>
</evidence>
<feature type="transmembrane region" description="Helical" evidence="7">
    <location>
        <begin position="287"/>
        <end position="310"/>
    </location>
</feature>
<sequence>MKRLALLAFAQLIVSLDYNIVYVALPDIGRELGFGAQSLQWVVSAYAVAFGGALLLGGRACDLFGPRRMFALGCALYAVSSLAGGLAGTPGLLIAARAGQGLGGALLFPATLTLVSTSFAAGRERHRAFAVWGTAGGSGMILGSLLGGVLTQAFGWAAVFFANVPLATAAALLAFPVLAADPAREPGRRFDLAGALTATLGTTLVVFALVEGPELGWTPVLVPASAGLASLAAFAVIERRSRDPLLPVRLLRERNLGTGVVVTFLYMGTFGTLLYFLTGYFQGVHGYGALATGLAFGVPMVAIAAGSQAAGRLATRWGTRPTLVVSLVVGGAGAVVLGWSMTLEASYLELVPALVVLGLGQGAGYTLMFGAAAAGIRAADQGVASGVASTAQQVGGSVGLAVFVAVANAGTHGLSGAALRSATVDGLRTAVLLAAAGIAVTAAAALRFRGAERPAAAV</sequence>
<feature type="transmembrane region" description="Helical" evidence="7">
    <location>
        <begin position="258"/>
        <end position="281"/>
    </location>
</feature>
<dbReference type="InterPro" id="IPR011701">
    <property type="entry name" value="MFS"/>
</dbReference>
<accession>A0ABV5UHY6</accession>
<feature type="transmembrane region" description="Helical" evidence="7">
    <location>
        <begin position="427"/>
        <end position="446"/>
    </location>
</feature>
<gene>
    <name evidence="9" type="ORF">ACFFTO_43175</name>
</gene>
<feature type="domain" description="Major facilitator superfamily (MFS) profile" evidence="8">
    <location>
        <begin position="3"/>
        <end position="454"/>
    </location>
</feature>
<organism evidence="9 10">
    <name type="scientific">Amycolatopsis plumensis</name>
    <dbReference type="NCBI Taxonomy" id="236508"/>
    <lineage>
        <taxon>Bacteria</taxon>
        <taxon>Bacillati</taxon>
        <taxon>Actinomycetota</taxon>
        <taxon>Actinomycetes</taxon>
        <taxon>Pseudonocardiales</taxon>
        <taxon>Pseudonocardiaceae</taxon>
        <taxon>Amycolatopsis</taxon>
    </lineage>
</organism>
<feature type="transmembrane region" description="Helical" evidence="7">
    <location>
        <begin position="129"/>
        <end position="150"/>
    </location>
</feature>
<dbReference type="SUPFAM" id="SSF103473">
    <property type="entry name" value="MFS general substrate transporter"/>
    <property type="match status" value="1"/>
</dbReference>
<dbReference type="InterPro" id="IPR036259">
    <property type="entry name" value="MFS_trans_sf"/>
</dbReference>
<feature type="transmembrane region" description="Helical" evidence="7">
    <location>
        <begin position="353"/>
        <end position="376"/>
    </location>
</feature>
<dbReference type="CDD" id="cd17321">
    <property type="entry name" value="MFS_MMR_MDR_like"/>
    <property type="match status" value="1"/>
</dbReference>
<dbReference type="RefSeq" id="WP_378207342.1">
    <property type="nucleotide sequence ID" value="NZ_JBHMBK010000067.1"/>
</dbReference>
<evidence type="ECO:0000256" key="6">
    <source>
        <dbReference type="ARBA" id="ARBA00023136"/>
    </source>
</evidence>
<evidence type="ECO:0000256" key="3">
    <source>
        <dbReference type="ARBA" id="ARBA00022475"/>
    </source>
</evidence>
<dbReference type="EMBL" id="JBHMBK010000067">
    <property type="protein sequence ID" value="MFB9691017.1"/>
    <property type="molecule type" value="Genomic_DNA"/>
</dbReference>
<evidence type="ECO:0000256" key="2">
    <source>
        <dbReference type="ARBA" id="ARBA00022448"/>
    </source>
</evidence>
<proteinExistence type="predicted"/>
<evidence type="ECO:0000256" key="4">
    <source>
        <dbReference type="ARBA" id="ARBA00022692"/>
    </source>
</evidence>
<evidence type="ECO:0000256" key="5">
    <source>
        <dbReference type="ARBA" id="ARBA00022989"/>
    </source>
</evidence>
<feature type="transmembrane region" description="Helical" evidence="7">
    <location>
        <begin position="156"/>
        <end position="178"/>
    </location>
</feature>
<feature type="transmembrane region" description="Helical" evidence="7">
    <location>
        <begin position="102"/>
        <end position="122"/>
    </location>
</feature>
<dbReference type="Gene3D" id="1.20.1720.10">
    <property type="entry name" value="Multidrug resistance protein D"/>
    <property type="match status" value="1"/>
</dbReference>
<dbReference type="Gene3D" id="1.20.1250.20">
    <property type="entry name" value="MFS general substrate transporter like domains"/>
    <property type="match status" value="1"/>
</dbReference>
<feature type="transmembrane region" description="Helical" evidence="7">
    <location>
        <begin position="190"/>
        <end position="210"/>
    </location>
</feature>
<evidence type="ECO:0000256" key="1">
    <source>
        <dbReference type="ARBA" id="ARBA00004651"/>
    </source>
</evidence>
<feature type="transmembrane region" description="Helical" evidence="7">
    <location>
        <begin position="70"/>
        <end position="96"/>
    </location>
</feature>
<feature type="transmembrane region" description="Helical" evidence="7">
    <location>
        <begin position="383"/>
        <end position="407"/>
    </location>
</feature>
<protein>
    <submittedName>
        <fullName evidence="9">MFS transporter</fullName>
    </submittedName>
</protein>
<dbReference type="InterPro" id="IPR020846">
    <property type="entry name" value="MFS_dom"/>
</dbReference>
<keyword evidence="6 7" id="KW-0472">Membrane</keyword>
<keyword evidence="4 7" id="KW-0812">Transmembrane</keyword>
<keyword evidence="3" id="KW-1003">Cell membrane</keyword>
<feature type="transmembrane region" description="Helical" evidence="7">
    <location>
        <begin position="322"/>
        <end position="341"/>
    </location>
</feature>